<proteinExistence type="predicted"/>
<accession>A0A5B7JC90</accession>
<protein>
    <submittedName>
        <fullName evidence="2">Uncharacterized protein</fullName>
    </submittedName>
</protein>
<comment type="caution">
    <text evidence="2">The sequence shown here is derived from an EMBL/GenBank/DDBJ whole genome shotgun (WGS) entry which is preliminary data.</text>
</comment>
<dbReference type="AlphaFoldDB" id="A0A5B7JC90"/>
<sequence length="77" mass="8535">MVFALEGHVNDTKKFSPTRPATLEHRDEPGRRPPSSAHLPHLTVPEPGGRLSGRTPGRSLQNLADVAHCQTVKHYLY</sequence>
<reference evidence="2 3" key="1">
    <citation type="submission" date="2019-05" db="EMBL/GenBank/DDBJ databases">
        <title>Another draft genome of Portunus trituberculatus and its Hox gene families provides insights of decapod evolution.</title>
        <authorList>
            <person name="Jeong J.-H."/>
            <person name="Song I."/>
            <person name="Kim S."/>
            <person name="Choi T."/>
            <person name="Kim D."/>
            <person name="Ryu S."/>
            <person name="Kim W."/>
        </authorList>
    </citation>
    <scope>NUCLEOTIDE SEQUENCE [LARGE SCALE GENOMIC DNA]</scope>
    <source>
        <tissue evidence="2">Muscle</tissue>
    </source>
</reference>
<dbReference type="EMBL" id="VSRR010084841">
    <property type="protein sequence ID" value="MPC90568.1"/>
    <property type="molecule type" value="Genomic_DNA"/>
</dbReference>
<name>A0A5B7JC90_PORTR</name>
<keyword evidence="3" id="KW-1185">Reference proteome</keyword>
<dbReference type="Proteomes" id="UP000324222">
    <property type="component" value="Unassembled WGS sequence"/>
</dbReference>
<feature type="compositionally biased region" description="Basic and acidic residues" evidence="1">
    <location>
        <begin position="22"/>
        <end position="31"/>
    </location>
</feature>
<organism evidence="2 3">
    <name type="scientific">Portunus trituberculatus</name>
    <name type="common">Swimming crab</name>
    <name type="synonym">Neptunus trituberculatus</name>
    <dbReference type="NCBI Taxonomy" id="210409"/>
    <lineage>
        <taxon>Eukaryota</taxon>
        <taxon>Metazoa</taxon>
        <taxon>Ecdysozoa</taxon>
        <taxon>Arthropoda</taxon>
        <taxon>Crustacea</taxon>
        <taxon>Multicrustacea</taxon>
        <taxon>Malacostraca</taxon>
        <taxon>Eumalacostraca</taxon>
        <taxon>Eucarida</taxon>
        <taxon>Decapoda</taxon>
        <taxon>Pleocyemata</taxon>
        <taxon>Brachyura</taxon>
        <taxon>Eubrachyura</taxon>
        <taxon>Portunoidea</taxon>
        <taxon>Portunidae</taxon>
        <taxon>Portuninae</taxon>
        <taxon>Portunus</taxon>
    </lineage>
</organism>
<feature type="region of interest" description="Disordered" evidence="1">
    <location>
        <begin position="1"/>
        <end position="58"/>
    </location>
</feature>
<evidence type="ECO:0000313" key="3">
    <source>
        <dbReference type="Proteomes" id="UP000324222"/>
    </source>
</evidence>
<evidence type="ECO:0000256" key="1">
    <source>
        <dbReference type="SAM" id="MobiDB-lite"/>
    </source>
</evidence>
<evidence type="ECO:0000313" key="2">
    <source>
        <dbReference type="EMBL" id="MPC90568.1"/>
    </source>
</evidence>
<gene>
    <name evidence="2" type="ORF">E2C01_085562</name>
</gene>